<evidence type="ECO:0000256" key="1">
    <source>
        <dbReference type="SAM" id="MobiDB-lite"/>
    </source>
</evidence>
<gene>
    <name evidence="2" type="ORF">J2S76_002301</name>
</gene>
<feature type="region of interest" description="Disordered" evidence="1">
    <location>
        <begin position="97"/>
        <end position="127"/>
    </location>
</feature>
<keyword evidence="3" id="KW-1185">Reference proteome</keyword>
<protein>
    <submittedName>
        <fullName evidence="2">Uncharacterized protein</fullName>
    </submittedName>
</protein>
<name>A0ABU0DHJ9_9HYPH</name>
<feature type="compositionally biased region" description="Basic and acidic residues" evidence="1">
    <location>
        <begin position="117"/>
        <end position="127"/>
    </location>
</feature>
<feature type="region of interest" description="Disordered" evidence="1">
    <location>
        <begin position="36"/>
        <end position="70"/>
    </location>
</feature>
<sequence>MYLDSAYGGPAPSPRRDRQAMWHDLTDIIERAMAALDALDGDTDREPDEEYEHDGAEPDSDGEPSLGAPEAVMADMTWRGADGLPQVYRMTGSQIGWAAGASDDGEDGDDNGIADDGGLREQCGDAE</sequence>
<dbReference type="Proteomes" id="UP001238467">
    <property type="component" value="Unassembled WGS sequence"/>
</dbReference>
<feature type="compositionally biased region" description="Acidic residues" evidence="1">
    <location>
        <begin position="103"/>
        <end position="113"/>
    </location>
</feature>
<feature type="region of interest" description="Disordered" evidence="1">
    <location>
        <begin position="1"/>
        <end position="20"/>
    </location>
</feature>
<proteinExistence type="predicted"/>
<comment type="caution">
    <text evidence="2">The sequence shown here is derived from an EMBL/GenBank/DDBJ whole genome shotgun (WGS) entry which is preliminary data.</text>
</comment>
<dbReference type="RefSeq" id="WP_307060579.1">
    <property type="nucleotide sequence ID" value="NZ_JAUSUH010000004.1"/>
</dbReference>
<dbReference type="EMBL" id="JAUSUH010000004">
    <property type="protein sequence ID" value="MDQ0347874.1"/>
    <property type="molecule type" value="Genomic_DNA"/>
</dbReference>
<evidence type="ECO:0000313" key="2">
    <source>
        <dbReference type="EMBL" id="MDQ0347874.1"/>
    </source>
</evidence>
<organism evidence="2 3">
    <name type="scientific">Ancylobacter vacuolatus</name>
    <dbReference type="NCBI Taxonomy" id="223389"/>
    <lineage>
        <taxon>Bacteria</taxon>
        <taxon>Pseudomonadati</taxon>
        <taxon>Pseudomonadota</taxon>
        <taxon>Alphaproteobacteria</taxon>
        <taxon>Hyphomicrobiales</taxon>
        <taxon>Xanthobacteraceae</taxon>
        <taxon>Ancylobacter</taxon>
    </lineage>
</organism>
<accession>A0ABU0DHJ9</accession>
<reference evidence="2 3" key="1">
    <citation type="submission" date="2023-07" db="EMBL/GenBank/DDBJ databases">
        <title>Genomic Encyclopedia of Type Strains, Phase IV (KMG-IV): sequencing the most valuable type-strain genomes for metagenomic binning, comparative biology and taxonomic classification.</title>
        <authorList>
            <person name="Goeker M."/>
        </authorList>
    </citation>
    <scope>NUCLEOTIDE SEQUENCE [LARGE SCALE GENOMIC DNA]</scope>
    <source>
        <strain evidence="2 3">DSM 1277</strain>
    </source>
</reference>
<evidence type="ECO:0000313" key="3">
    <source>
        <dbReference type="Proteomes" id="UP001238467"/>
    </source>
</evidence>
<feature type="compositionally biased region" description="Acidic residues" evidence="1">
    <location>
        <begin position="39"/>
        <end position="62"/>
    </location>
</feature>